<evidence type="ECO:0000313" key="5">
    <source>
        <dbReference type="Proteomes" id="UP000646827"/>
    </source>
</evidence>
<gene>
    <name evidence="4" type="ORF">INT45_006649</name>
</gene>
<feature type="compositionally biased region" description="Low complexity" evidence="2">
    <location>
        <begin position="298"/>
        <end position="308"/>
    </location>
</feature>
<feature type="compositionally biased region" description="Polar residues" evidence="2">
    <location>
        <begin position="1194"/>
        <end position="1210"/>
    </location>
</feature>
<dbReference type="EMBL" id="JAEPRB010000022">
    <property type="protein sequence ID" value="KAG2225953.1"/>
    <property type="molecule type" value="Genomic_DNA"/>
</dbReference>
<dbReference type="GO" id="GO:0005737">
    <property type="term" value="C:cytoplasm"/>
    <property type="evidence" value="ECO:0007669"/>
    <property type="project" value="TreeGrafter"/>
</dbReference>
<feature type="compositionally biased region" description="Polar residues" evidence="2">
    <location>
        <begin position="248"/>
        <end position="260"/>
    </location>
</feature>
<dbReference type="InterPro" id="IPR035974">
    <property type="entry name" value="Rap/Ran-GAP_sf"/>
</dbReference>
<feature type="region of interest" description="Disordered" evidence="2">
    <location>
        <begin position="1112"/>
        <end position="1287"/>
    </location>
</feature>
<feature type="compositionally biased region" description="Low complexity" evidence="2">
    <location>
        <begin position="1112"/>
        <end position="1150"/>
    </location>
</feature>
<dbReference type="InterPro" id="IPR000331">
    <property type="entry name" value="Rap/Ran_GAP_dom"/>
</dbReference>
<evidence type="ECO:0000313" key="4">
    <source>
        <dbReference type="EMBL" id="KAG2225953.1"/>
    </source>
</evidence>
<evidence type="ECO:0000256" key="1">
    <source>
        <dbReference type="ARBA" id="ARBA00022468"/>
    </source>
</evidence>
<protein>
    <recommendedName>
        <fullName evidence="3">Rap-GAP domain-containing protein</fullName>
    </recommendedName>
</protein>
<reference evidence="4 5" key="1">
    <citation type="submission" date="2020-12" db="EMBL/GenBank/DDBJ databases">
        <title>Metabolic potential, ecology and presence of endohyphal bacteria is reflected in genomic diversity of Mucoromycotina.</title>
        <authorList>
            <person name="Muszewska A."/>
            <person name="Okrasinska A."/>
            <person name="Steczkiewicz K."/>
            <person name="Drgas O."/>
            <person name="Orlowska M."/>
            <person name="Perlinska-Lenart U."/>
            <person name="Aleksandrzak-Piekarczyk T."/>
            <person name="Szatraj K."/>
            <person name="Zielenkiewicz U."/>
            <person name="Pilsyk S."/>
            <person name="Malc E."/>
            <person name="Mieczkowski P."/>
            <person name="Kruszewska J.S."/>
            <person name="Biernat P."/>
            <person name="Pawlowska J."/>
        </authorList>
    </citation>
    <scope>NUCLEOTIDE SEQUENCE [LARGE SCALE GENOMIC DNA]</scope>
    <source>
        <strain evidence="4 5">CBS 142.35</strain>
    </source>
</reference>
<name>A0A8H7VRC9_9FUNG</name>
<feature type="compositionally biased region" description="Low complexity" evidence="2">
    <location>
        <begin position="316"/>
        <end position="332"/>
    </location>
</feature>
<feature type="compositionally biased region" description="Polar residues" evidence="2">
    <location>
        <begin position="275"/>
        <end position="285"/>
    </location>
</feature>
<organism evidence="4 5">
    <name type="scientific">Circinella minor</name>
    <dbReference type="NCBI Taxonomy" id="1195481"/>
    <lineage>
        <taxon>Eukaryota</taxon>
        <taxon>Fungi</taxon>
        <taxon>Fungi incertae sedis</taxon>
        <taxon>Mucoromycota</taxon>
        <taxon>Mucoromycotina</taxon>
        <taxon>Mucoromycetes</taxon>
        <taxon>Mucorales</taxon>
        <taxon>Lichtheimiaceae</taxon>
        <taxon>Circinella</taxon>
    </lineage>
</organism>
<feature type="compositionally biased region" description="Basic and acidic residues" evidence="2">
    <location>
        <begin position="49"/>
        <end position="58"/>
    </location>
</feature>
<feature type="compositionally biased region" description="Polar residues" evidence="2">
    <location>
        <begin position="10"/>
        <end position="27"/>
    </location>
</feature>
<dbReference type="SUPFAM" id="SSF111347">
    <property type="entry name" value="Rap/Ran-GAP"/>
    <property type="match status" value="1"/>
</dbReference>
<dbReference type="Proteomes" id="UP000646827">
    <property type="component" value="Unassembled WGS sequence"/>
</dbReference>
<comment type="caution">
    <text evidence="4">The sequence shown here is derived from an EMBL/GenBank/DDBJ whole genome shotgun (WGS) entry which is preliminary data.</text>
</comment>
<feature type="compositionally biased region" description="Low complexity" evidence="2">
    <location>
        <begin position="1222"/>
        <end position="1241"/>
    </location>
</feature>
<dbReference type="GO" id="GO:0051056">
    <property type="term" value="P:regulation of small GTPase mediated signal transduction"/>
    <property type="evidence" value="ECO:0007669"/>
    <property type="project" value="InterPro"/>
</dbReference>
<dbReference type="OrthoDB" id="2499658at2759"/>
<dbReference type="Gene3D" id="3.40.50.11210">
    <property type="entry name" value="Rap/Ran-GAP"/>
    <property type="match status" value="1"/>
</dbReference>
<keyword evidence="1" id="KW-0343">GTPase activation</keyword>
<dbReference type="GO" id="GO:0005096">
    <property type="term" value="F:GTPase activator activity"/>
    <property type="evidence" value="ECO:0007669"/>
    <property type="project" value="UniProtKB-KW"/>
</dbReference>
<feature type="region of interest" description="Disordered" evidence="2">
    <location>
        <begin position="1"/>
        <end position="27"/>
    </location>
</feature>
<evidence type="ECO:0000259" key="3">
    <source>
        <dbReference type="PROSITE" id="PS50085"/>
    </source>
</evidence>
<proteinExistence type="predicted"/>
<feature type="compositionally biased region" description="Low complexity" evidence="2">
    <location>
        <begin position="1276"/>
        <end position="1287"/>
    </location>
</feature>
<feature type="domain" description="Rap-GAP" evidence="3">
    <location>
        <begin position="880"/>
        <end position="1095"/>
    </location>
</feature>
<keyword evidence="5" id="KW-1185">Reference proteome</keyword>
<dbReference type="PANTHER" id="PTHR15711">
    <property type="entry name" value="RAP GTPASE-ACTIVATING PROTEIN"/>
    <property type="match status" value="1"/>
</dbReference>
<feature type="region of interest" description="Disordered" evidence="2">
    <location>
        <begin position="444"/>
        <end position="471"/>
    </location>
</feature>
<dbReference type="PANTHER" id="PTHR15711:SF22">
    <property type="entry name" value="RAP-GAP DOMAIN-CONTAINING PROTEIN"/>
    <property type="match status" value="1"/>
</dbReference>
<dbReference type="PROSITE" id="PS50085">
    <property type="entry name" value="RAPGAP"/>
    <property type="match status" value="1"/>
</dbReference>
<feature type="compositionally biased region" description="Basic residues" evidence="2">
    <location>
        <begin position="1181"/>
        <end position="1193"/>
    </location>
</feature>
<sequence>MLSAEEDVSNPINSKKQQSSMTMSEECNAMTTNIEERRQSLSLEEENNDTTREDHDANFDTPTITTTTMAATTTTTTITTTNSISDNDSNSRLLHHHQQRQQNSSQITLPFSDKSGGSSHHEESQFQHQSRYHTLMRRPSDDSIRSNFSTTSSVFSTASKISRLPNAVKSSFVSVKGFMKSNRSRAKRLTISHSNNSQQQPQQSNETGSSSPHSSHFSPQTIHYSTPGTSPYSSDRESLASRLRRRTPSTMGLASIFSNNNKDERCSSSATSSSRINPSQSTSYSILEVKDPYHHNKTPAAATTTTSRPRPRNIFSNTTSSNNNGRRNSVVGAAARFLKRDDNSNNKHNNTNNKHRISSIHEENGLKTTTQPEFGFSDEFEQAIKQEENEQVAGTSSNQKGVGKLLFGVDLDHMEFFENDNNNNDFRKSATSSIISASYDLEPTNVSSSDATSDHITTSNSPTHEVVWSRKRAKSCQETKVPSLRQLAKGQYASTAALSSYHHQQIPPSPPPPVPSSFVNGENDTVPFKSNLLPIAHTTNNNASNNNVQQQRKLTESKFSHSYNNILVTATLTTLHSKLINDCDQLLASTILPPSKQKSKQKFPEDSLRAIMNDLRKMSDMVEWEDGEGPVSKTSVVAFFQVLDQQISQGQTFVDAAEANATSQKQKDKKQQQQRLQYIDTGNQALTTVVKDIVSCLKQMVNQCVCQYHKVFEKSMIIPCKGYRVEGRNRFGTQAQDYPTTIDDHPIDYNDSVIEYMDHEAYWYRTYFVGRDYTTFVGYVDDKEPLLLSAICETLEDGVQKQYRLIIRTKQGPDIRKIIPDSFLLSAPSSLSSSVNDTQMETVPDTTWKAVIEMSLDMPFNQLKKIDPETMVSTGLESDILRLDEQAVHDRCKFGVILVKEGQTKEEEWLSNDHDSEKLDRFLRIIGRRVSLQGYAGWAGGLDRRSGDSGDHTFVEEWKEHNIAYHVSTLIPSRQGDKQQVQKKRHIGNDIVCVVFAEGKQPFNPAAIKSQFLHVFIVVHEEEWEGNTCWRVEVAMAEPVPAFSPALPEKSTFFHESELRSFILAKLINAEYAAYKSPKFTQPMARAREGILVNVTERGFKMAKDLEISLFSKHSKSPSTSSDRSSKSTRSGFSVSSSSDHITPSPSRSSMIRELSEGIVAGLGRRRSGPDNSHPDTAKPKATRSSRPARKGKPNNNKYGEAITTQQLQKQRSRPELDLVQPSSVSTSTSSSPLTSRPNNSDSSRKDINNTVGIRHRAHNIFTSFGGSSGRRHNHSTTTTSTITQTR</sequence>
<dbReference type="Pfam" id="PF21022">
    <property type="entry name" value="Rap-GAP_dimer"/>
    <property type="match status" value="1"/>
</dbReference>
<feature type="region of interest" description="Disordered" evidence="2">
    <location>
        <begin position="79"/>
        <end position="130"/>
    </location>
</feature>
<feature type="region of interest" description="Disordered" evidence="2">
    <location>
        <begin position="42"/>
        <end position="62"/>
    </location>
</feature>
<feature type="compositionally biased region" description="Polar residues" evidence="2">
    <location>
        <begin position="444"/>
        <end position="463"/>
    </location>
</feature>
<accession>A0A8H7VRC9</accession>
<dbReference type="Pfam" id="PF02145">
    <property type="entry name" value="Rap_GAP"/>
    <property type="match status" value="1"/>
</dbReference>
<feature type="region of interest" description="Disordered" evidence="2">
    <location>
        <begin position="192"/>
        <end position="372"/>
    </location>
</feature>
<evidence type="ECO:0000256" key="2">
    <source>
        <dbReference type="SAM" id="MobiDB-lite"/>
    </source>
</evidence>
<feature type="compositionally biased region" description="Polar residues" evidence="2">
    <location>
        <begin position="220"/>
        <end position="233"/>
    </location>
</feature>
<dbReference type="InterPro" id="IPR050989">
    <property type="entry name" value="Rap1_Ran_GAP"/>
</dbReference>
<feature type="compositionally biased region" description="Low complexity" evidence="2">
    <location>
        <begin position="194"/>
        <end position="219"/>
    </location>
</feature>